<protein>
    <submittedName>
        <fullName evidence="1">Uncharacterized protein</fullName>
    </submittedName>
</protein>
<name>A0A0E9R7U5_ANGAN</name>
<dbReference type="EMBL" id="GBXM01083383">
    <property type="protein sequence ID" value="JAH25194.1"/>
    <property type="molecule type" value="Transcribed_RNA"/>
</dbReference>
<reference evidence="1" key="1">
    <citation type="submission" date="2014-11" db="EMBL/GenBank/DDBJ databases">
        <authorList>
            <person name="Amaro Gonzalez C."/>
        </authorList>
    </citation>
    <scope>NUCLEOTIDE SEQUENCE</scope>
</reference>
<evidence type="ECO:0000313" key="1">
    <source>
        <dbReference type="EMBL" id="JAH25194.1"/>
    </source>
</evidence>
<organism evidence="1">
    <name type="scientific">Anguilla anguilla</name>
    <name type="common">European freshwater eel</name>
    <name type="synonym">Muraena anguilla</name>
    <dbReference type="NCBI Taxonomy" id="7936"/>
    <lineage>
        <taxon>Eukaryota</taxon>
        <taxon>Metazoa</taxon>
        <taxon>Chordata</taxon>
        <taxon>Craniata</taxon>
        <taxon>Vertebrata</taxon>
        <taxon>Euteleostomi</taxon>
        <taxon>Actinopterygii</taxon>
        <taxon>Neopterygii</taxon>
        <taxon>Teleostei</taxon>
        <taxon>Anguilliformes</taxon>
        <taxon>Anguillidae</taxon>
        <taxon>Anguilla</taxon>
    </lineage>
</organism>
<accession>A0A0E9R7U5</accession>
<reference evidence="1" key="2">
    <citation type="journal article" date="2015" name="Fish Shellfish Immunol.">
        <title>Early steps in the European eel (Anguilla anguilla)-Vibrio vulnificus interaction in the gills: Role of the RtxA13 toxin.</title>
        <authorList>
            <person name="Callol A."/>
            <person name="Pajuelo D."/>
            <person name="Ebbesson L."/>
            <person name="Teles M."/>
            <person name="MacKenzie S."/>
            <person name="Amaro C."/>
        </authorList>
    </citation>
    <scope>NUCLEOTIDE SEQUENCE</scope>
</reference>
<sequence length="41" mass="4536">MIIPRSSTQCSVFRVQYSVFSAKCHSSQLFTALHGAIVFST</sequence>
<proteinExistence type="predicted"/>
<dbReference type="AlphaFoldDB" id="A0A0E9R7U5"/>